<feature type="transmembrane region" description="Helical" evidence="6">
    <location>
        <begin position="184"/>
        <end position="207"/>
    </location>
</feature>
<keyword evidence="5 6" id="KW-0472">Membrane</keyword>
<dbReference type="AlphaFoldDB" id="A0A8X8XP60"/>
<dbReference type="PANTHER" id="PTHR12822">
    <property type="entry name" value="PROTEIN YIPF"/>
    <property type="match status" value="1"/>
</dbReference>
<keyword evidence="4 6" id="KW-1133">Transmembrane helix</keyword>
<sequence>MDESYTNIPSTHFVGSVPAIVSEDKKTTNPEGANSQIFPPNVNSQGYQTVGGPSGNADDGGQQPTNNWKGVFSIYSYTQYFNVDTDVIINRLISSLYPTTGDFVSKIDANPDLYGLVWISTTLVFVIASLGNCATYLMNSKGSPNITWTFDVNYVNVAAGSIYGYALIVPLGYYFLLHYLGASVSLVCFWCLWGYSLFIFILTSFLLLIPLEFLRWIVILIAGAASASFVSLNLKNYVQTTDTMIVVVSPSVLVDLHQDVVFPLT</sequence>
<evidence type="ECO:0000256" key="6">
    <source>
        <dbReference type="RuleBase" id="RU361264"/>
    </source>
</evidence>
<dbReference type="PANTHER" id="PTHR12822:SF5">
    <property type="entry name" value="PROTEIN YIP"/>
    <property type="match status" value="1"/>
</dbReference>
<evidence type="ECO:0000256" key="4">
    <source>
        <dbReference type="ARBA" id="ARBA00022989"/>
    </source>
</evidence>
<keyword evidence="3 6" id="KW-0812">Transmembrane</keyword>
<reference evidence="9" key="1">
    <citation type="submission" date="2018-01" db="EMBL/GenBank/DDBJ databases">
        <authorList>
            <person name="Mao J.F."/>
        </authorList>
    </citation>
    <scope>NUCLEOTIDE SEQUENCE</scope>
    <source>
        <strain evidence="9">Huo1</strain>
        <tissue evidence="9">Leaf</tissue>
    </source>
</reference>
<gene>
    <name evidence="9" type="ORF">SASPL_123486</name>
</gene>
<dbReference type="Proteomes" id="UP000298416">
    <property type="component" value="Unassembled WGS sequence"/>
</dbReference>
<dbReference type="InterPro" id="IPR006977">
    <property type="entry name" value="Yip1_dom"/>
</dbReference>
<feature type="compositionally biased region" description="Polar residues" evidence="7">
    <location>
        <begin position="29"/>
        <end position="48"/>
    </location>
</feature>
<feature type="domain" description="Yip1" evidence="8">
    <location>
        <begin position="101"/>
        <end position="253"/>
    </location>
</feature>
<feature type="transmembrane region" description="Helical" evidence="6">
    <location>
        <begin position="213"/>
        <end position="234"/>
    </location>
</feature>
<accession>A0A8X8XP60</accession>
<dbReference type="GO" id="GO:0000139">
    <property type="term" value="C:Golgi membrane"/>
    <property type="evidence" value="ECO:0007669"/>
    <property type="project" value="UniProtKB-SubCell"/>
</dbReference>
<comment type="caution">
    <text evidence="9">The sequence shown here is derived from an EMBL/GenBank/DDBJ whole genome shotgun (WGS) entry which is preliminary data.</text>
</comment>
<feature type="transmembrane region" description="Helical" evidence="6">
    <location>
        <begin position="113"/>
        <end position="137"/>
    </location>
</feature>
<dbReference type="GO" id="GO:0016192">
    <property type="term" value="P:vesicle-mediated transport"/>
    <property type="evidence" value="ECO:0007669"/>
    <property type="project" value="InterPro"/>
</dbReference>
<dbReference type="Pfam" id="PF04893">
    <property type="entry name" value="Yip1"/>
    <property type="match status" value="1"/>
</dbReference>
<feature type="transmembrane region" description="Helical" evidence="6">
    <location>
        <begin position="157"/>
        <end position="177"/>
    </location>
</feature>
<comment type="subcellular location">
    <subcellularLocation>
        <location evidence="6">Golgi apparatus membrane</location>
        <topology evidence="6">Multi-pass membrane protein</topology>
    </subcellularLocation>
    <subcellularLocation>
        <location evidence="1">Membrane</location>
        <topology evidence="1">Multi-pass membrane protein</topology>
    </subcellularLocation>
</comment>
<evidence type="ECO:0000313" key="10">
    <source>
        <dbReference type="Proteomes" id="UP000298416"/>
    </source>
</evidence>
<protein>
    <recommendedName>
        <fullName evidence="6">Protein YIP</fullName>
    </recommendedName>
</protein>
<proteinExistence type="inferred from homology"/>
<evidence type="ECO:0000256" key="5">
    <source>
        <dbReference type="ARBA" id="ARBA00023136"/>
    </source>
</evidence>
<keyword evidence="10" id="KW-1185">Reference proteome</keyword>
<dbReference type="GO" id="GO:0031267">
    <property type="term" value="F:small GTPase binding"/>
    <property type="evidence" value="ECO:0007669"/>
    <property type="project" value="InterPro"/>
</dbReference>
<organism evidence="9">
    <name type="scientific">Salvia splendens</name>
    <name type="common">Scarlet sage</name>
    <dbReference type="NCBI Taxonomy" id="180675"/>
    <lineage>
        <taxon>Eukaryota</taxon>
        <taxon>Viridiplantae</taxon>
        <taxon>Streptophyta</taxon>
        <taxon>Embryophyta</taxon>
        <taxon>Tracheophyta</taxon>
        <taxon>Spermatophyta</taxon>
        <taxon>Magnoliopsida</taxon>
        <taxon>eudicotyledons</taxon>
        <taxon>Gunneridae</taxon>
        <taxon>Pentapetalae</taxon>
        <taxon>asterids</taxon>
        <taxon>lamiids</taxon>
        <taxon>Lamiales</taxon>
        <taxon>Lamiaceae</taxon>
        <taxon>Nepetoideae</taxon>
        <taxon>Mentheae</taxon>
        <taxon>Salviinae</taxon>
        <taxon>Salvia</taxon>
        <taxon>Salvia subgen. Calosphace</taxon>
        <taxon>core Calosphace</taxon>
    </lineage>
</organism>
<feature type="region of interest" description="Disordered" evidence="7">
    <location>
        <begin position="24"/>
        <end position="63"/>
    </location>
</feature>
<evidence type="ECO:0000256" key="3">
    <source>
        <dbReference type="ARBA" id="ARBA00022692"/>
    </source>
</evidence>
<evidence type="ECO:0000256" key="1">
    <source>
        <dbReference type="ARBA" id="ARBA00004141"/>
    </source>
</evidence>
<evidence type="ECO:0000256" key="7">
    <source>
        <dbReference type="SAM" id="MobiDB-lite"/>
    </source>
</evidence>
<evidence type="ECO:0000256" key="2">
    <source>
        <dbReference type="ARBA" id="ARBA00010596"/>
    </source>
</evidence>
<reference evidence="9" key="2">
    <citation type="submission" date="2020-08" db="EMBL/GenBank/DDBJ databases">
        <title>Plant Genome Project.</title>
        <authorList>
            <person name="Zhang R.-G."/>
        </authorList>
    </citation>
    <scope>NUCLEOTIDE SEQUENCE</scope>
    <source>
        <strain evidence="9">Huo1</strain>
        <tissue evidence="9">Leaf</tissue>
    </source>
</reference>
<name>A0A8X8XP60_SALSN</name>
<dbReference type="EMBL" id="PNBA02000008">
    <property type="protein sequence ID" value="KAG6416064.1"/>
    <property type="molecule type" value="Genomic_DNA"/>
</dbReference>
<dbReference type="InterPro" id="IPR039765">
    <property type="entry name" value="Yip5/YIPF1/YIPF2"/>
</dbReference>
<evidence type="ECO:0000313" key="9">
    <source>
        <dbReference type="EMBL" id="KAG6416064.1"/>
    </source>
</evidence>
<evidence type="ECO:0000259" key="8">
    <source>
        <dbReference type="Pfam" id="PF04893"/>
    </source>
</evidence>
<comment type="similarity">
    <text evidence="2 6">Belongs to the YIP1 family.</text>
</comment>
<comment type="caution">
    <text evidence="6">Lacks conserved residue(s) required for the propagation of feature annotation.</text>
</comment>